<accession>A0A238U5T4</accession>
<reference evidence="1 2" key="1">
    <citation type="submission" date="2017-07" db="EMBL/GenBank/DDBJ databases">
        <authorList>
            <person name="Sun Z.S."/>
            <person name="Albrecht U."/>
            <person name="Echele G."/>
            <person name="Lee C.C."/>
        </authorList>
    </citation>
    <scope>NUCLEOTIDE SEQUENCE [LARGE SCALE GENOMIC DNA]</scope>
    <source>
        <strain evidence="2">type strain: KCTC 22618</strain>
    </source>
</reference>
<dbReference type="AlphaFoldDB" id="A0A238U5T4"/>
<dbReference type="RefSeq" id="WP_095069434.1">
    <property type="nucleotide sequence ID" value="NZ_LT899436.1"/>
</dbReference>
<evidence type="ECO:0000313" key="1">
    <source>
        <dbReference type="EMBL" id="SNR14462.1"/>
    </source>
</evidence>
<name>A0A238U5T4_9FLAO</name>
<dbReference type="OrthoDB" id="2720680at2"/>
<evidence type="ECO:0000313" key="2">
    <source>
        <dbReference type="Proteomes" id="UP000215214"/>
    </source>
</evidence>
<dbReference type="KEGG" id="tje:TJEJU_0686"/>
<dbReference type="Proteomes" id="UP000215214">
    <property type="component" value="Chromosome TJEJU"/>
</dbReference>
<keyword evidence="2" id="KW-1185">Reference proteome</keyword>
<sequence>MIREDLKFSDHLSKIYTNINYYDRYKKLSDEYNTEEERLEKADKQVVLEILKELGYSEAKYVAAESFYQINQELQNHIFYFHTSLKYGVAELIFGVLKSDKEKQELIGGTASKVCKLIEINKSSLTEGYIKKPRFRTYEELKEILEQAFSLYEDLKKEFIKIYK</sequence>
<organism evidence="1 2">
    <name type="scientific">Tenacibaculum jejuense</name>
    <dbReference type="NCBI Taxonomy" id="584609"/>
    <lineage>
        <taxon>Bacteria</taxon>
        <taxon>Pseudomonadati</taxon>
        <taxon>Bacteroidota</taxon>
        <taxon>Flavobacteriia</taxon>
        <taxon>Flavobacteriales</taxon>
        <taxon>Flavobacteriaceae</taxon>
        <taxon>Tenacibaculum</taxon>
    </lineage>
</organism>
<protein>
    <submittedName>
        <fullName evidence="1">Uncharacterized protein</fullName>
    </submittedName>
</protein>
<dbReference type="EMBL" id="LT899436">
    <property type="protein sequence ID" value="SNR14462.1"/>
    <property type="molecule type" value="Genomic_DNA"/>
</dbReference>
<proteinExistence type="predicted"/>
<gene>
    <name evidence="1" type="ORF">TJEJU_0686</name>
</gene>